<dbReference type="RefSeq" id="WP_387976505.1">
    <property type="nucleotide sequence ID" value="NZ_JBHRWO010000011.1"/>
</dbReference>
<dbReference type="SUPFAM" id="SSF48452">
    <property type="entry name" value="TPR-like"/>
    <property type="match status" value="1"/>
</dbReference>
<dbReference type="InterPro" id="IPR052384">
    <property type="entry name" value="TMTC_O-mannosyltransferase"/>
</dbReference>
<organism evidence="3 4">
    <name type="scientific">Glycomyces rhizosphaerae</name>
    <dbReference type="NCBI Taxonomy" id="2054422"/>
    <lineage>
        <taxon>Bacteria</taxon>
        <taxon>Bacillati</taxon>
        <taxon>Actinomycetota</taxon>
        <taxon>Actinomycetes</taxon>
        <taxon>Glycomycetales</taxon>
        <taxon>Glycomycetaceae</taxon>
        <taxon>Glycomyces</taxon>
    </lineage>
</organism>
<keyword evidence="2" id="KW-1133">Transmembrane helix</keyword>
<proteinExistence type="predicted"/>
<keyword evidence="2" id="KW-0472">Membrane</keyword>
<dbReference type="PANTHER" id="PTHR44216">
    <property type="entry name" value="PROTEIN O-MANNOSYL-TRANSFERASE TMTC2"/>
    <property type="match status" value="1"/>
</dbReference>
<feature type="repeat" description="TPR" evidence="1">
    <location>
        <begin position="168"/>
        <end position="201"/>
    </location>
</feature>
<evidence type="ECO:0000313" key="4">
    <source>
        <dbReference type="Proteomes" id="UP001595712"/>
    </source>
</evidence>
<feature type="transmembrane region" description="Helical" evidence="2">
    <location>
        <begin position="340"/>
        <end position="361"/>
    </location>
</feature>
<dbReference type="InterPro" id="IPR011990">
    <property type="entry name" value="TPR-like_helical_dom_sf"/>
</dbReference>
<evidence type="ECO:0000256" key="1">
    <source>
        <dbReference type="PROSITE-ProRule" id="PRU00339"/>
    </source>
</evidence>
<dbReference type="SMART" id="SM00028">
    <property type="entry name" value="TPR"/>
    <property type="match status" value="4"/>
</dbReference>
<gene>
    <name evidence="3" type="ORF">ACFO8M_14390</name>
</gene>
<dbReference type="Pfam" id="PF14559">
    <property type="entry name" value="TPR_19"/>
    <property type="match status" value="1"/>
</dbReference>
<feature type="transmembrane region" description="Helical" evidence="2">
    <location>
        <begin position="302"/>
        <end position="319"/>
    </location>
</feature>
<protein>
    <submittedName>
        <fullName evidence="3">Tetratricopeptide repeat protein</fullName>
    </submittedName>
</protein>
<dbReference type="Gene3D" id="1.25.40.10">
    <property type="entry name" value="Tetratricopeptide repeat domain"/>
    <property type="match status" value="1"/>
</dbReference>
<comment type="caution">
    <text evidence="3">The sequence shown here is derived from an EMBL/GenBank/DDBJ whole genome shotgun (WGS) entry which is preliminary data.</text>
</comment>
<keyword evidence="2" id="KW-0812">Transmembrane</keyword>
<accession>A0ABV7Q065</accession>
<keyword evidence="4" id="KW-1185">Reference proteome</keyword>
<dbReference type="InterPro" id="IPR019734">
    <property type="entry name" value="TPR_rpt"/>
</dbReference>
<reference evidence="4" key="1">
    <citation type="journal article" date="2019" name="Int. J. Syst. Evol. Microbiol.">
        <title>The Global Catalogue of Microorganisms (GCM) 10K type strain sequencing project: providing services to taxonomists for standard genome sequencing and annotation.</title>
        <authorList>
            <consortium name="The Broad Institute Genomics Platform"/>
            <consortium name="The Broad Institute Genome Sequencing Center for Infectious Disease"/>
            <person name="Wu L."/>
            <person name="Ma J."/>
        </authorList>
    </citation>
    <scope>NUCLEOTIDE SEQUENCE [LARGE SCALE GENOMIC DNA]</scope>
    <source>
        <strain evidence="4">CGMCC 4.7396</strain>
    </source>
</reference>
<evidence type="ECO:0000313" key="3">
    <source>
        <dbReference type="EMBL" id="MFC3493666.1"/>
    </source>
</evidence>
<sequence>MSDAARPSEIPSPRARGRVLQAVNKTWPGFISGAVEGRARDLIEDDRYEEAADVLEMGVERFGAASVSQLLLAWCLHMAERQEAALEWAVPAVEEEPENADAHWLRANILFELGRADEAEESLWRAVELTPDNGRYYMQLAWYHYEDQEFTKTRELVEQALERASDDAWVQHTAGRIYDHHLRHRRAHAHYARALELDPDDAAVRDDLAELLQTRGRLSAGVRVAWETAQAAEREKADLDAGGEEAAVEPGAVGDAVAVDADEESLYEVTLRRWSWRWYEWALRAVLLLNVIDWIFPTPLAVAAVLSGVLVAVYAAGWIRSLFVLPPQCRRDLVGKGRRGHFAGALVRTLLVFGGIVLVLFGELNALQHLGILALIIGGYAEWYWRAAQISGRRVFGAGSEQ</sequence>
<dbReference type="EMBL" id="JBHRWO010000011">
    <property type="protein sequence ID" value="MFC3493666.1"/>
    <property type="molecule type" value="Genomic_DNA"/>
</dbReference>
<dbReference type="PROSITE" id="PS50005">
    <property type="entry name" value="TPR"/>
    <property type="match status" value="2"/>
</dbReference>
<feature type="repeat" description="TPR" evidence="1">
    <location>
        <begin position="100"/>
        <end position="133"/>
    </location>
</feature>
<dbReference type="PANTHER" id="PTHR44216:SF3">
    <property type="entry name" value="PROTEIN O-MANNOSYL-TRANSFERASE TMTC2"/>
    <property type="match status" value="1"/>
</dbReference>
<dbReference type="Proteomes" id="UP001595712">
    <property type="component" value="Unassembled WGS sequence"/>
</dbReference>
<evidence type="ECO:0000256" key="2">
    <source>
        <dbReference type="SAM" id="Phobius"/>
    </source>
</evidence>
<feature type="transmembrane region" description="Helical" evidence="2">
    <location>
        <begin position="367"/>
        <end position="385"/>
    </location>
</feature>
<name>A0ABV7Q065_9ACTN</name>
<keyword evidence="1" id="KW-0802">TPR repeat</keyword>